<protein>
    <submittedName>
        <fullName evidence="8">PDZ domain-containing protein</fullName>
    </submittedName>
</protein>
<dbReference type="Pfam" id="PF00595">
    <property type="entry name" value="PDZ"/>
    <property type="match status" value="1"/>
</dbReference>
<dbReference type="PANTHER" id="PTHR23119">
    <property type="entry name" value="DISCS LARGE"/>
    <property type="match status" value="1"/>
</dbReference>
<dbReference type="SMART" id="SM00364">
    <property type="entry name" value="LRR_BAC"/>
    <property type="match status" value="9"/>
</dbReference>
<keyword evidence="1" id="KW-0433">Leucine-rich repeat</keyword>
<evidence type="ECO:0000256" key="3">
    <source>
        <dbReference type="SAM" id="MobiDB-lite"/>
    </source>
</evidence>
<dbReference type="STRING" id="318479.A0A158Q4Q7"/>
<dbReference type="GO" id="GO:0005912">
    <property type="term" value="C:adherens junction"/>
    <property type="evidence" value="ECO:0007669"/>
    <property type="project" value="TreeGrafter"/>
</dbReference>
<dbReference type="EMBL" id="UYYG01001177">
    <property type="protein sequence ID" value="VDN59209.1"/>
    <property type="molecule type" value="Genomic_DNA"/>
</dbReference>
<dbReference type="GO" id="GO:0098609">
    <property type="term" value="P:cell-cell adhesion"/>
    <property type="evidence" value="ECO:0007669"/>
    <property type="project" value="TreeGrafter"/>
</dbReference>
<feature type="compositionally biased region" description="Basic and acidic residues" evidence="3">
    <location>
        <begin position="511"/>
        <end position="540"/>
    </location>
</feature>
<dbReference type="GO" id="GO:0045211">
    <property type="term" value="C:postsynaptic membrane"/>
    <property type="evidence" value="ECO:0007669"/>
    <property type="project" value="TreeGrafter"/>
</dbReference>
<dbReference type="SUPFAM" id="SSF52058">
    <property type="entry name" value="L domain-like"/>
    <property type="match status" value="2"/>
</dbReference>
<dbReference type="OrthoDB" id="2187496at2759"/>
<feature type="domain" description="PDZ" evidence="4">
    <location>
        <begin position="589"/>
        <end position="676"/>
    </location>
</feature>
<evidence type="ECO:0000313" key="8">
    <source>
        <dbReference type="WBParaSite" id="DME_0000538301-mRNA-1"/>
    </source>
</evidence>
<dbReference type="GO" id="GO:0016323">
    <property type="term" value="C:basolateral plasma membrane"/>
    <property type="evidence" value="ECO:0007669"/>
    <property type="project" value="TreeGrafter"/>
</dbReference>
<dbReference type="InterPro" id="IPR001478">
    <property type="entry name" value="PDZ"/>
</dbReference>
<name>A0A158Q4Q7_DRAME</name>
<evidence type="ECO:0000256" key="1">
    <source>
        <dbReference type="ARBA" id="ARBA00022614"/>
    </source>
</evidence>
<dbReference type="Proteomes" id="UP000038040">
    <property type="component" value="Unplaced"/>
</dbReference>
<feature type="region of interest" description="Disordered" evidence="3">
    <location>
        <begin position="488"/>
        <end position="549"/>
    </location>
</feature>
<feature type="region of interest" description="Disordered" evidence="3">
    <location>
        <begin position="849"/>
        <end position="893"/>
    </location>
</feature>
<dbReference type="InterPro" id="IPR036034">
    <property type="entry name" value="PDZ_sf"/>
</dbReference>
<dbReference type="InterPro" id="IPR001611">
    <property type="entry name" value="Leu-rich_rpt"/>
</dbReference>
<dbReference type="PROSITE" id="PS50106">
    <property type="entry name" value="PDZ"/>
    <property type="match status" value="1"/>
</dbReference>
<dbReference type="GO" id="GO:0045197">
    <property type="term" value="P:establishment or maintenance of epithelial cell apical/basal polarity"/>
    <property type="evidence" value="ECO:0007669"/>
    <property type="project" value="TreeGrafter"/>
</dbReference>
<dbReference type="Gene3D" id="2.30.42.10">
    <property type="match status" value="1"/>
</dbReference>
<reference evidence="8" key="1">
    <citation type="submission" date="2016-04" db="UniProtKB">
        <authorList>
            <consortium name="WormBaseParasite"/>
        </authorList>
    </citation>
    <scope>IDENTIFICATION</scope>
</reference>
<dbReference type="GO" id="GO:0043113">
    <property type="term" value="P:receptor clustering"/>
    <property type="evidence" value="ECO:0007669"/>
    <property type="project" value="TreeGrafter"/>
</dbReference>
<evidence type="ECO:0000313" key="6">
    <source>
        <dbReference type="Proteomes" id="UP000038040"/>
    </source>
</evidence>
<dbReference type="GO" id="GO:0019901">
    <property type="term" value="F:protein kinase binding"/>
    <property type="evidence" value="ECO:0007669"/>
    <property type="project" value="TreeGrafter"/>
</dbReference>
<dbReference type="InterPro" id="IPR032675">
    <property type="entry name" value="LRR_dom_sf"/>
</dbReference>
<dbReference type="PROSITE" id="PS51450">
    <property type="entry name" value="LRR"/>
    <property type="match status" value="3"/>
</dbReference>
<dbReference type="InterPro" id="IPR055414">
    <property type="entry name" value="LRR_R13L4/SHOC2-like"/>
</dbReference>
<dbReference type="SUPFAM" id="SSF50156">
    <property type="entry name" value="PDZ domain-like"/>
    <property type="match status" value="1"/>
</dbReference>
<dbReference type="GO" id="GO:0098887">
    <property type="term" value="P:neurotransmitter receptor transport, endosome to postsynaptic membrane"/>
    <property type="evidence" value="ECO:0007669"/>
    <property type="project" value="TreeGrafter"/>
</dbReference>
<keyword evidence="2" id="KW-0677">Repeat</keyword>
<dbReference type="InterPro" id="IPR050614">
    <property type="entry name" value="Synaptic_Scaffolding_LAP-MAGUK"/>
</dbReference>
<gene>
    <name evidence="5" type="ORF">DME_LOCUS9182</name>
</gene>
<dbReference type="Gene3D" id="3.80.10.10">
    <property type="entry name" value="Ribonuclease Inhibitor"/>
    <property type="match status" value="4"/>
</dbReference>
<dbReference type="AlphaFoldDB" id="A0A158Q4Q7"/>
<dbReference type="Pfam" id="PF23598">
    <property type="entry name" value="LRR_14"/>
    <property type="match status" value="1"/>
</dbReference>
<feature type="compositionally biased region" description="Polar residues" evidence="3">
    <location>
        <begin position="869"/>
        <end position="881"/>
    </location>
</feature>
<dbReference type="Proteomes" id="UP000274756">
    <property type="component" value="Unassembled WGS sequence"/>
</dbReference>
<dbReference type="SMART" id="SM00369">
    <property type="entry name" value="LRR_TYP"/>
    <property type="match status" value="11"/>
</dbReference>
<evidence type="ECO:0000313" key="7">
    <source>
        <dbReference type="Proteomes" id="UP000274756"/>
    </source>
</evidence>
<dbReference type="GO" id="GO:0098968">
    <property type="term" value="P:neurotransmitter receptor transport postsynaptic membrane to endosome"/>
    <property type="evidence" value="ECO:0007669"/>
    <property type="project" value="TreeGrafter"/>
</dbReference>
<evidence type="ECO:0000313" key="5">
    <source>
        <dbReference type="EMBL" id="VDN59209.1"/>
    </source>
</evidence>
<dbReference type="InterPro" id="IPR003591">
    <property type="entry name" value="Leu-rich_rpt_typical-subtyp"/>
</dbReference>
<dbReference type="PANTHER" id="PTHR23119:SF44">
    <property type="entry name" value="PROTEIN LAP4"/>
    <property type="match status" value="1"/>
</dbReference>
<sequence length="962" mass="107469">MRFPFCIPFGCGSGIDILEKRQYNLHEVPQDVSRSVHTLEEIYLDGNQIKTIPDMAKKRSKEVLQAVFRCHKLRILSLGQNRIQRLPSMVRSLSALQELTIDDNELTDIPSEIAECNNLRVLDIRLNPLSRFPDNVLKIISLTHLNLFETSLTYLPPDIDLLVNLRSLDVRENQLRTLPASIGSLRNLHQLDIGHNEISFLVGILPFELGSLENLEEFYADNNFLTSLPESFIRCYSLRAIDLSHNEIISLPNELGCLEKLSELIVSENSITTLPNSIGKLKNLTILKAEMNNLTEITPALSSCSSLVELYLSFNNIEANFPLLSLIFISFIIINYFLLFLPSCIGNLHSLNVLYMDRNSLNEIPSTIGCLSKLSILTLRANRIHDLPLEIGRLTNLRVLDICDNCLPYLPFTMTVLFNLRALWLSIDQVTPLIPLETAQDPATRVKVLTCYLLPQGKCQEMLLKHKHVNRSGVVNFKDDIGESEIRESVFQRRGTPHPKSRNRSGISRRHSIDGRFIRHVEDSSQESDKNAESLRRKSVGDNPSCESANKVDLKHKNMRLLQELSKQPLFLEKQKQSANAELSTTVLNIKLKRDPVIGFGLSIARGRGAEPYKEGDSGLFISHIVENSPSASANLQVGDKLILVNGEAVANKFQHVVAEMMQSKDPLELVVQRGCTVESFDSLLDSPVLRHKEISTVEIVAASLRKGFDGSFGITIDSADEPPDSEHIVISSFDNSSAHTNGSIKINGHVLNNKSLEFARSLIYDETITDLFLVLERPSFSFRSKQSLNSMESKICEKSSTSGVDSDEFSVAPTKTNAADFHSNMNQFFHENNLVREAKKIMPLNLQAPAIKRTNRPPVPPKPKNAITFPNTLSKQSKNSEQADSREPNRILNFSDSAEIQLPDDDKVNEDENCGVLNNQKYGINSLAQIKIASSASSSDINSLGAKANSSSLLGKLCFQL</sequence>
<organism evidence="6 8">
    <name type="scientific">Dracunculus medinensis</name>
    <name type="common">Guinea worm</name>
    <dbReference type="NCBI Taxonomy" id="318479"/>
    <lineage>
        <taxon>Eukaryota</taxon>
        <taxon>Metazoa</taxon>
        <taxon>Ecdysozoa</taxon>
        <taxon>Nematoda</taxon>
        <taxon>Chromadorea</taxon>
        <taxon>Rhabditida</taxon>
        <taxon>Spirurina</taxon>
        <taxon>Dracunculoidea</taxon>
        <taxon>Dracunculidae</taxon>
        <taxon>Dracunculus</taxon>
    </lineage>
</organism>
<dbReference type="SMART" id="SM00228">
    <property type="entry name" value="PDZ"/>
    <property type="match status" value="2"/>
</dbReference>
<evidence type="ECO:0000259" key="4">
    <source>
        <dbReference type="PROSITE" id="PS50106"/>
    </source>
</evidence>
<keyword evidence="7" id="KW-1185">Reference proteome</keyword>
<dbReference type="WBParaSite" id="DME_0000538301-mRNA-1">
    <property type="protein sequence ID" value="DME_0000538301-mRNA-1"/>
    <property type="gene ID" value="DME_0000538301"/>
</dbReference>
<proteinExistence type="predicted"/>
<dbReference type="GO" id="GO:0014069">
    <property type="term" value="C:postsynaptic density"/>
    <property type="evidence" value="ECO:0007669"/>
    <property type="project" value="TreeGrafter"/>
</dbReference>
<reference evidence="5 7" key="2">
    <citation type="submission" date="2018-11" db="EMBL/GenBank/DDBJ databases">
        <authorList>
            <consortium name="Pathogen Informatics"/>
        </authorList>
    </citation>
    <scope>NUCLEOTIDE SEQUENCE [LARGE SCALE GENOMIC DNA]</scope>
</reference>
<evidence type="ECO:0000256" key="2">
    <source>
        <dbReference type="ARBA" id="ARBA00022737"/>
    </source>
</evidence>
<feature type="compositionally biased region" description="Basic residues" evidence="3">
    <location>
        <begin position="495"/>
        <end position="510"/>
    </location>
</feature>
<accession>A0A158Q4Q7</accession>